<feature type="region of interest" description="Disordered" evidence="1">
    <location>
        <begin position="474"/>
        <end position="531"/>
    </location>
</feature>
<reference evidence="3" key="1">
    <citation type="submission" date="2022-10" db="EMBL/GenBank/DDBJ databases">
        <title>WGS of marine actinomycetes from Thailand.</title>
        <authorList>
            <person name="Thawai C."/>
        </authorList>
    </citation>
    <scope>NUCLEOTIDE SEQUENCE</scope>
    <source>
        <strain evidence="3">SW21</strain>
    </source>
</reference>
<evidence type="ECO:0000313" key="4">
    <source>
        <dbReference type="Proteomes" id="UP001143347"/>
    </source>
</evidence>
<dbReference type="EMBL" id="JAPKFM010000002">
    <property type="protein sequence ID" value="MCX2963082.1"/>
    <property type="molecule type" value="Genomic_DNA"/>
</dbReference>
<dbReference type="RefSeq" id="WP_266060127.1">
    <property type="nucleotide sequence ID" value="NZ_JAPKFM010000002.1"/>
</dbReference>
<keyword evidence="4" id="KW-1185">Reference proteome</keyword>
<dbReference type="AlphaFoldDB" id="A0A9X3D3Z7"/>
<dbReference type="CDD" id="cd00085">
    <property type="entry name" value="HNHc"/>
    <property type="match status" value="1"/>
</dbReference>
<organism evidence="3 4">
    <name type="scientific">Gordonia aquimaris</name>
    <dbReference type="NCBI Taxonomy" id="2984863"/>
    <lineage>
        <taxon>Bacteria</taxon>
        <taxon>Bacillati</taxon>
        <taxon>Actinomycetota</taxon>
        <taxon>Actinomycetes</taxon>
        <taxon>Mycobacteriales</taxon>
        <taxon>Gordoniaceae</taxon>
        <taxon>Gordonia</taxon>
    </lineage>
</organism>
<evidence type="ECO:0000259" key="2">
    <source>
        <dbReference type="Pfam" id="PF02720"/>
    </source>
</evidence>
<dbReference type="Pfam" id="PF02720">
    <property type="entry name" value="DUF222"/>
    <property type="match status" value="1"/>
</dbReference>
<feature type="compositionally biased region" description="Basic residues" evidence="1">
    <location>
        <begin position="506"/>
        <end position="531"/>
    </location>
</feature>
<comment type="caution">
    <text evidence="3">The sequence shown here is derived from an EMBL/GenBank/DDBJ whole genome shotgun (WGS) entry which is preliminary data.</text>
</comment>
<gene>
    <name evidence="3" type="ORF">OSB52_03125</name>
</gene>
<proteinExistence type="predicted"/>
<name>A0A9X3D3Z7_9ACTN</name>
<evidence type="ECO:0000313" key="3">
    <source>
        <dbReference type="EMBL" id="MCX2963082.1"/>
    </source>
</evidence>
<sequence length="531" mass="58433">MSGTDQLSEVQQLYAQLHDLLDRIDAVDTTPAMDDAVLDVAEQHERAHRRMSLIGHRRMMDCNDRGVPGQLGYRHIGEMMAHHLRIPDHRRRMRHMRALTEFRSLQGELTPPRYAGLAAVVADGAATPAHVDAVLKVVKKIPRSVPLDVAEKAEAMLAEFARTLTPKQILKAGAELLSRIDPDGTLADERDRARRRSVLIGDQDDQSMSEFDGALTPTTRAMLDVILAKMAAPGMNNPDDKDSPRGATLDADIEKLKEAAGRDNRSTGQRNHDALEALFKLVLDGGVLGKSHRGLPPHIIVKVNETDLRDRAGFGHTATGTQLPIADIIEMAARAQFHLAVFKDHTAQPLYLGTAKRFANQAQRLMHFAQDGGSGCSKPGCSNPSAIVEIHHADKDWADGGTTDIDTTAPACPPHNRMVGPNPGQWTTRIIRHGRDAGRAGWTLNPLDGSPPGPPQVNRIHEVGELFEHYLRSGTISEDPQPAETKPPAADAAVRRKPISPARLAARTRRRKRKLRQTSHQARRRLLARVR</sequence>
<accession>A0A9X3D3Z7</accession>
<dbReference type="InterPro" id="IPR003615">
    <property type="entry name" value="HNH_nuc"/>
</dbReference>
<dbReference type="InterPro" id="IPR003870">
    <property type="entry name" value="DUF222"/>
</dbReference>
<dbReference type="Proteomes" id="UP001143347">
    <property type="component" value="Unassembled WGS sequence"/>
</dbReference>
<feature type="domain" description="DUF222" evidence="2">
    <location>
        <begin position="40"/>
        <end position="371"/>
    </location>
</feature>
<protein>
    <submittedName>
        <fullName evidence="3">DUF222 domain-containing protein</fullName>
    </submittedName>
</protein>
<evidence type="ECO:0000256" key="1">
    <source>
        <dbReference type="SAM" id="MobiDB-lite"/>
    </source>
</evidence>